<name>A0ABV4CVF4_9BACT</name>
<evidence type="ECO:0000313" key="2">
    <source>
        <dbReference type="Proteomes" id="UP001565200"/>
    </source>
</evidence>
<dbReference type="Proteomes" id="UP001565200">
    <property type="component" value="Unassembled WGS sequence"/>
</dbReference>
<dbReference type="SUPFAM" id="SSF56935">
    <property type="entry name" value="Porins"/>
    <property type="match status" value="1"/>
</dbReference>
<dbReference type="RefSeq" id="WP_121700177.1">
    <property type="nucleotide sequence ID" value="NZ_JBCLPP010000015.1"/>
</dbReference>
<organism evidence="1 2">
    <name type="scientific">Heminiphilus faecis</name>
    <dbReference type="NCBI Taxonomy" id="2601703"/>
    <lineage>
        <taxon>Bacteria</taxon>
        <taxon>Pseudomonadati</taxon>
        <taxon>Bacteroidota</taxon>
        <taxon>Bacteroidia</taxon>
        <taxon>Bacteroidales</taxon>
        <taxon>Muribaculaceae</taxon>
        <taxon>Heminiphilus</taxon>
    </lineage>
</organism>
<keyword evidence="2" id="KW-1185">Reference proteome</keyword>
<gene>
    <name evidence="1" type="ORF">AAK873_06820</name>
</gene>
<dbReference type="EMBL" id="JBCLPP010000015">
    <property type="protein sequence ID" value="MEY8245329.1"/>
    <property type="molecule type" value="Genomic_DNA"/>
</dbReference>
<dbReference type="NCBIfam" id="TIGR03519">
    <property type="entry name" value="T9SS_PorP_fam"/>
    <property type="match status" value="1"/>
</dbReference>
<proteinExistence type="predicted"/>
<dbReference type="InterPro" id="IPR019861">
    <property type="entry name" value="PorP/SprF_Bacteroidetes"/>
</dbReference>
<accession>A0ABV4CVF4</accession>
<protein>
    <submittedName>
        <fullName evidence="1">Type IX secretion system membrane protein PorP/SprF</fullName>
    </submittedName>
</protein>
<evidence type="ECO:0000313" key="1">
    <source>
        <dbReference type="EMBL" id="MEY8245329.1"/>
    </source>
</evidence>
<dbReference type="Pfam" id="PF11751">
    <property type="entry name" value="PorP_SprF"/>
    <property type="match status" value="1"/>
</dbReference>
<sequence>MKTQLDTGKVILTVILQVLAVIVPVGVLAQTDAQFSQYYAVKNYYNPAASGCSPMLNVRLGSRLQWTGIPDAPKTFAALADMPLPLLDRRLGAGLVVRHESMGLYRGFIAAMQLSYRFRLWGGELSAGLQGGMLEETFKGSEVVLPDDDDFHEGSDDAVPRTDISGSSVDIGAGVFYSSPRFWAGVSVSHVNSPSVTMTEGGDREWEYEAGRTFYFMAGGNIPVKNTLFEIQPSVIVKSDFTFTTGEVTARARYNKFITVGAGYRYRDAVTVIVGAEYRNFFITYSYDYATSAIAKAADGSHEIWAGYSVRLDFGRKNKYRHKSIRIM</sequence>
<comment type="caution">
    <text evidence="1">The sequence shown here is derived from an EMBL/GenBank/DDBJ whole genome shotgun (WGS) entry which is preliminary data.</text>
</comment>
<reference evidence="1 2" key="1">
    <citation type="submission" date="2024-03" db="EMBL/GenBank/DDBJ databases">
        <title>Mouse gut bacterial collection (mGBC) of GemPharmatech.</title>
        <authorList>
            <person name="He Y."/>
            <person name="Dong L."/>
            <person name="Wu D."/>
            <person name="Gao X."/>
            <person name="Lin Z."/>
        </authorList>
    </citation>
    <scope>NUCLEOTIDE SEQUENCE [LARGE SCALE GENOMIC DNA]</scope>
    <source>
        <strain evidence="1 2">54-13</strain>
    </source>
</reference>